<reference evidence="2" key="1">
    <citation type="journal article" date="2019" name="Int. J. Syst. Evol. Microbiol.">
        <title>The Global Catalogue of Microorganisms (GCM) 10K type strain sequencing project: providing services to taxonomists for standard genome sequencing and annotation.</title>
        <authorList>
            <consortium name="The Broad Institute Genomics Platform"/>
            <consortium name="The Broad Institute Genome Sequencing Center for Infectious Disease"/>
            <person name="Wu L."/>
            <person name="Ma J."/>
        </authorList>
    </citation>
    <scope>NUCLEOTIDE SEQUENCE [LARGE SCALE GENOMIC DNA]</scope>
    <source>
        <strain evidence="2">JCM 17440</strain>
    </source>
</reference>
<protein>
    <recommendedName>
        <fullName evidence="3">ABC transporter substrate-binding protein</fullName>
    </recommendedName>
</protein>
<dbReference type="Gene3D" id="3.40.190.10">
    <property type="entry name" value="Periplasmic binding protein-like II"/>
    <property type="match status" value="1"/>
</dbReference>
<proteinExistence type="predicted"/>
<dbReference type="Proteomes" id="UP001501710">
    <property type="component" value="Unassembled WGS sequence"/>
</dbReference>
<evidence type="ECO:0000313" key="1">
    <source>
        <dbReference type="EMBL" id="GAA4242088.1"/>
    </source>
</evidence>
<comment type="caution">
    <text evidence="1">The sequence shown here is derived from an EMBL/GenBank/DDBJ whole genome shotgun (WGS) entry which is preliminary data.</text>
</comment>
<name>A0ABP8CQ54_9ACTN</name>
<dbReference type="EMBL" id="BAABAS010000029">
    <property type="protein sequence ID" value="GAA4242088.1"/>
    <property type="molecule type" value="Genomic_DNA"/>
</dbReference>
<dbReference type="Pfam" id="PF13379">
    <property type="entry name" value="NMT1_2"/>
    <property type="match status" value="1"/>
</dbReference>
<keyword evidence="2" id="KW-1185">Reference proteome</keyword>
<evidence type="ECO:0000313" key="2">
    <source>
        <dbReference type="Proteomes" id="UP001501710"/>
    </source>
</evidence>
<sequence>MKSGSVDAVQAIEPFGTQMARSIGARVIADLTSGPTADFPIAHLGTTEKFAKENPRTVAAFQRAFVKAQAMAADRGTVEKTVPSYAKGIEAKVVSAMAIGTFPTTRDVNRIQRVADLMRRFGYVDEHIDVKRYVLSLPAS</sequence>
<accession>A0ABP8CQ54</accession>
<organism evidence="1 2">
    <name type="scientific">Actinomadura meridiana</name>
    <dbReference type="NCBI Taxonomy" id="559626"/>
    <lineage>
        <taxon>Bacteria</taxon>
        <taxon>Bacillati</taxon>
        <taxon>Actinomycetota</taxon>
        <taxon>Actinomycetes</taxon>
        <taxon>Streptosporangiales</taxon>
        <taxon>Thermomonosporaceae</taxon>
        <taxon>Actinomadura</taxon>
    </lineage>
</organism>
<evidence type="ECO:0008006" key="3">
    <source>
        <dbReference type="Google" id="ProtNLM"/>
    </source>
</evidence>
<dbReference type="SUPFAM" id="SSF53850">
    <property type="entry name" value="Periplasmic binding protein-like II"/>
    <property type="match status" value="1"/>
</dbReference>
<gene>
    <name evidence="1" type="ORF">GCM10022254_73550</name>
</gene>